<evidence type="ECO:0000256" key="4">
    <source>
        <dbReference type="ARBA" id="ARBA00022679"/>
    </source>
</evidence>
<evidence type="ECO:0000256" key="5">
    <source>
        <dbReference type="ARBA" id="ARBA00022741"/>
    </source>
</evidence>
<evidence type="ECO:0000313" key="17">
    <source>
        <dbReference type="EMBL" id="CAD7585602.1"/>
    </source>
</evidence>
<comment type="pathway">
    <text evidence="2">Carbohydrate metabolism; hexose metabolism.</text>
</comment>
<protein>
    <recommendedName>
        <fullName evidence="14">Phosphotransferase</fullName>
        <ecNumber evidence="14">2.7.1.-</ecNumber>
    </recommendedName>
</protein>
<evidence type="ECO:0000256" key="2">
    <source>
        <dbReference type="ARBA" id="ARBA00005028"/>
    </source>
</evidence>
<evidence type="ECO:0000256" key="1">
    <source>
        <dbReference type="ARBA" id="ARBA00004888"/>
    </source>
</evidence>
<accession>A0A7R9JMN5</accession>
<evidence type="ECO:0000256" key="11">
    <source>
        <dbReference type="ARBA" id="ARBA00048160"/>
    </source>
</evidence>
<dbReference type="UniPathway" id="UPA00109">
    <property type="reaction ID" value="UER00180"/>
</dbReference>
<comment type="pathway">
    <text evidence="1">Carbohydrate degradation; glycolysis; D-glyceraldehyde 3-phosphate and glycerone phosphate from D-glucose: step 1/4.</text>
</comment>
<evidence type="ECO:0000256" key="12">
    <source>
        <dbReference type="ARBA" id="ARBA00050361"/>
    </source>
</evidence>
<keyword evidence="8 14" id="KW-0324">Glycolysis</keyword>
<dbReference type="Gene3D" id="3.40.367.20">
    <property type="match status" value="1"/>
</dbReference>
<dbReference type="GO" id="GO:0004340">
    <property type="term" value="F:glucokinase activity"/>
    <property type="evidence" value="ECO:0007669"/>
    <property type="project" value="TreeGrafter"/>
</dbReference>
<dbReference type="Pfam" id="PF00349">
    <property type="entry name" value="Hexokinase_1"/>
    <property type="match status" value="1"/>
</dbReference>
<evidence type="ECO:0000256" key="3">
    <source>
        <dbReference type="ARBA" id="ARBA00009225"/>
    </source>
</evidence>
<dbReference type="GO" id="GO:0001678">
    <property type="term" value="P:intracellular glucose homeostasis"/>
    <property type="evidence" value="ECO:0007669"/>
    <property type="project" value="InterPro"/>
</dbReference>
<dbReference type="Gene3D" id="3.30.420.40">
    <property type="match status" value="1"/>
</dbReference>
<dbReference type="CDD" id="cd24019">
    <property type="entry name" value="ASKHA_NBD_HK_meta"/>
    <property type="match status" value="1"/>
</dbReference>
<dbReference type="FunFam" id="3.40.367.20:FF:000005">
    <property type="entry name" value="Phosphotransferase"/>
    <property type="match status" value="1"/>
</dbReference>
<comment type="catalytic activity">
    <reaction evidence="9">
        <text>a D-hexose + ATP = a D-hexose 6-phosphate + ADP + H(+)</text>
        <dbReference type="Rhea" id="RHEA:22740"/>
        <dbReference type="ChEBI" id="CHEBI:4194"/>
        <dbReference type="ChEBI" id="CHEBI:15378"/>
        <dbReference type="ChEBI" id="CHEBI:30616"/>
        <dbReference type="ChEBI" id="CHEBI:229467"/>
        <dbReference type="ChEBI" id="CHEBI:456216"/>
        <dbReference type="EC" id="2.7.1.1"/>
    </reaction>
    <physiologicalReaction direction="left-to-right" evidence="9">
        <dbReference type="Rhea" id="RHEA:22741"/>
    </physiologicalReaction>
</comment>
<dbReference type="GO" id="GO:0008865">
    <property type="term" value="F:fructokinase activity"/>
    <property type="evidence" value="ECO:0007669"/>
    <property type="project" value="TreeGrafter"/>
</dbReference>
<dbReference type="PRINTS" id="PR00475">
    <property type="entry name" value="HEXOKINASE"/>
</dbReference>
<dbReference type="InterPro" id="IPR022672">
    <property type="entry name" value="Hexokinase_N"/>
</dbReference>
<dbReference type="EC" id="2.7.1.-" evidence="14"/>
<evidence type="ECO:0000256" key="6">
    <source>
        <dbReference type="ARBA" id="ARBA00022777"/>
    </source>
</evidence>
<organism evidence="17">
    <name type="scientific">Timema genevievae</name>
    <name type="common">Walking stick</name>
    <dbReference type="NCBI Taxonomy" id="629358"/>
    <lineage>
        <taxon>Eukaryota</taxon>
        <taxon>Metazoa</taxon>
        <taxon>Ecdysozoa</taxon>
        <taxon>Arthropoda</taxon>
        <taxon>Hexapoda</taxon>
        <taxon>Insecta</taxon>
        <taxon>Pterygota</taxon>
        <taxon>Neoptera</taxon>
        <taxon>Polyneoptera</taxon>
        <taxon>Phasmatodea</taxon>
        <taxon>Timematodea</taxon>
        <taxon>Timematoidea</taxon>
        <taxon>Timematidae</taxon>
        <taxon>Timema</taxon>
    </lineage>
</organism>
<comment type="catalytic activity">
    <reaction evidence="12">
        <text>D-mannose + ATP = D-mannose 6-phosphate + ADP + H(+)</text>
        <dbReference type="Rhea" id="RHEA:11028"/>
        <dbReference type="ChEBI" id="CHEBI:4208"/>
        <dbReference type="ChEBI" id="CHEBI:15378"/>
        <dbReference type="ChEBI" id="CHEBI:30616"/>
        <dbReference type="ChEBI" id="CHEBI:58735"/>
        <dbReference type="ChEBI" id="CHEBI:456216"/>
        <dbReference type="EC" id="2.7.1.1"/>
    </reaction>
    <physiologicalReaction direction="left-to-right" evidence="12">
        <dbReference type="Rhea" id="RHEA:11029"/>
    </physiologicalReaction>
</comment>
<dbReference type="GO" id="GO:0006006">
    <property type="term" value="P:glucose metabolic process"/>
    <property type="evidence" value="ECO:0007669"/>
    <property type="project" value="TreeGrafter"/>
</dbReference>
<keyword evidence="5 14" id="KW-0547">Nucleotide-binding</keyword>
<comment type="similarity">
    <text evidence="3 14">Belongs to the hexokinase family.</text>
</comment>
<dbReference type="GO" id="GO:0005524">
    <property type="term" value="F:ATP binding"/>
    <property type="evidence" value="ECO:0007669"/>
    <property type="project" value="UniProtKB-UniRule"/>
</dbReference>
<feature type="domain" description="Hexokinase C-terminal" evidence="16">
    <location>
        <begin position="213"/>
        <end position="445"/>
    </location>
</feature>
<dbReference type="SUPFAM" id="SSF53067">
    <property type="entry name" value="Actin-like ATPase domain"/>
    <property type="match status" value="2"/>
</dbReference>
<evidence type="ECO:0000259" key="16">
    <source>
        <dbReference type="Pfam" id="PF03727"/>
    </source>
</evidence>
<sequence>MGCGSGKEGRRCVIQQCKELILSDKQIKEISSRFLVDVKNGLAKNTHHSSPVKCYVTYVQDLPDGKEKGKFLALDLGGSTFRVLVVDLDEGKFEMESKIYAIPLEKMTGRVNELFDHIATCLSDFIHEKKLHDQNLPLGFTFNFPVRQVSLDSAIIQRFTKGFNIVDGEGEDVVELLKSALDRRQDIKVNVCAVLNDTVGTLMSCAWKNQTCKIGLIIGTGTNTCYVERVENVEMFESKTNKSYVIINTENPAFGEDGKLEFVLTEFDKEVDSNSINKGQQIYEKMISSMYLGELVRLIVLKLIKENEMFGGTSSDLFNTQYLFDTKYMSDIESEEAGKWEKTSMILMGLDMGHGNEQDFVNLRYIVEVLSQRAAALVSACMVALINKMDFNPVTIGVDGTLYKQHPNFRPMMLEYIGKFVKKGIKFELMLSEDGSGRGAALVAAAAIRARSEQLAATSKP</sequence>
<proteinExistence type="inferred from homology"/>
<dbReference type="AlphaFoldDB" id="A0A7R9JMN5"/>
<dbReference type="PANTHER" id="PTHR19443:SF16">
    <property type="entry name" value="HEXOKINASE TYPE 1-RELATED"/>
    <property type="match status" value="1"/>
</dbReference>
<dbReference type="PANTHER" id="PTHR19443">
    <property type="entry name" value="HEXOKINASE"/>
    <property type="match status" value="1"/>
</dbReference>
<comment type="catalytic activity">
    <reaction evidence="11">
        <text>D-glucose + ATP = D-glucose 6-phosphate + ADP + H(+)</text>
        <dbReference type="Rhea" id="RHEA:17825"/>
        <dbReference type="ChEBI" id="CHEBI:4167"/>
        <dbReference type="ChEBI" id="CHEBI:15378"/>
        <dbReference type="ChEBI" id="CHEBI:30616"/>
        <dbReference type="ChEBI" id="CHEBI:61548"/>
        <dbReference type="ChEBI" id="CHEBI:456216"/>
        <dbReference type="EC" id="2.7.1.1"/>
    </reaction>
    <physiologicalReaction direction="left-to-right" evidence="11">
        <dbReference type="Rhea" id="RHEA:17826"/>
    </physiologicalReaction>
</comment>
<dbReference type="InterPro" id="IPR022673">
    <property type="entry name" value="Hexokinase_C"/>
</dbReference>
<evidence type="ECO:0000256" key="10">
    <source>
        <dbReference type="ARBA" id="ARBA00047905"/>
    </source>
</evidence>
<keyword evidence="6 14" id="KW-0418">Kinase</keyword>
<gene>
    <name evidence="17" type="ORF">TGEB3V08_LOCUS102</name>
</gene>
<dbReference type="FunFam" id="3.30.420.40:FF:000095">
    <property type="entry name" value="Phosphotransferase"/>
    <property type="match status" value="1"/>
</dbReference>
<evidence type="ECO:0000256" key="13">
    <source>
        <dbReference type="ARBA" id="ARBA00059457"/>
    </source>
</evidence>
<dbReference type="EMBL" id="OE839114">
    <property type="protein sequence ID" value="CAD7585602.1"/>
    <property type="molecule type" value="Genomic_DNA"/>
</dbReference>
<dbReference type="GO" id="GO:0005739">
    <property type="term" value="C:mitochondrion"/>
    <property type="evidence" value="ECO:0007669"/>
    <property type="project" value="TreeGrafter"/>
</dbReference>
<comment type="function">
    <text evidence="13">Catalyzes the phosphorylation of various hexoses to hexose 6-phosphate.</text>
</comment>
<dbReference type="UniPathway" id="UPA00242"/>
<dbReference type="InterPro" id="IPR001312">
    <property type="entry name" value="Hexokinase"/>
</dbReference>
<dbReference type="GO" id="GO:0005536">
    <property type="term" value="F:D-glucose binding"/>
    <property type="evidence" value="ECO:0007669"/>
    <property type="project" value="InterPro"/>
</dbReference>
<evidence type="ECO:0000259" key="15">
    <source>
        <dbReference type="Pfam" id="PF00349"/>
    </source>
</evidence>
<keyword evidence="4 14" id="KW-0808">Transferase</keyword>
<dbReference type="Pfam" id="PF03727">
    <property type="entry name" value="Hexokinase_2"/>
    <property type="match status" value="1"/>
</dbReference>
<evidence type="ECO:0000256" key="14">
    <source>
        <dbReference type="RuleBase" id="RU362007"/>
    </source>
</evidence>
<feature type="domain" description="Hexokinase N-terminal" evidence="15">
    <location>
        <begin position="16"/>
        <end position="207"/>
    </location>
</feature>
<name>A0A7R9JMN5_TIMGE</name>
<reference evidence="17" key="1">
    <citation type="submission" date="2020-11" db="EMBL/GenBank/DDBJ databases">
        <authorList>
            <person name="Tran Van P."/>
        </authorList>
    </citation>
    <scope>NUCLEOTIDE SEQUENCE</scope>
</reference>
<keyword evidence="7 14" id="KW-0067">ATP-binding</keyword>
<dbReference type="PROSITE" id="PS51748">
    <property type="entry name" value="HEXOKINASE_2"/>
    <property type="match status" value="1"/>
</dbReference>
<dbReference type="InterPro" id="IPR043129">
    <property type="entry name" value="ATPase_NBD"/>
</dbReference>
<dbReference type="GO" id="GO:0005829">
    <property type="term" value="C:cytosol"/>
    <property type="evidence" value="ECO:0007669"/>
    <property type="project" value="TreeGrafter"/>
</dbReference>
<dbReference type="GO" id="GO:0006096">
    <property type="term" value="P:glycolytic process"/>
    <property type="evidence" value="ECO:0007669"/>
    <property type="project" value="UniProtKB-UniPathway"/>
</dbReference>
<evidence type="ECO:0000256" key="7">
    <source>
        <dbReference type="ARBA" id="ARBA00022840"/>
    </source>
</evidence>
<evidence type="ECO:0000256" key="9">
    <source>
        <dbReference type="ARBA" id="ARBA00044613"/>
    </source>
</evidence>
<comment type="catalytic activity">
    <reaction evidence="10">
        <text>D-fructose + ATP = D-fructose 6-phosphate + ADP + H(+)</text>
        <dbReference type="Rhea" id="RHEA:16125"/>
        <dbReference type="ChEBI" id="CHEBI:15378"/>
        <dbReference type="ChEBI" id="CHEBI:30616"/>
        <dbReference type="ChEBI" id="CHEBI:37721"/>
        <dbReference type="ChEBI" id="CHEBI:61527"/>
        <dbReference type="ChEBI" id="CHEBI:456216"/>
        <dbReference type="EC" id="2.7.1.1"/>
    </reaction>
    <physiologicalReaction direction="left-to-right" evidence="10">
        <dbReference type="Rhea" id="RHEA:16126"/>
    </physiologicalReaction>
</comment>
<evidence type="ECO:0000256" key="8">
    <source>
        <dbReference type="ARBA" id="ARBA00023152"/>
    </source>
</evidence>